<proteinExistence type="predicted"/>
<evidence type="ECO:0008006" key="3">
    <source>
        <dbReference type="Google" id="ProtNLM"/>
    </source>
</evidence>
<comment type="caution">
    <text evidence="1">The sequence shown here is derived from an EMBL/GenBank/DDBJ whole genome shotgun (WGS) entry which is preliminary data.</text>
</comment>
<dbReference type="Gene3D" id="2.40.360.20">
    <property type="match status" value="1"/>
</dbReference>
<organism evidence="1 2">
    <name type="scientific">Autumnicola musiva</name>
    <dbReference type="NCBI Taxonomy" id="3075589"/>
    <lineage>
        <taxon>Bacteria</taxon>
        <taxon>Pseudomonadati</taxon>
        <taxon>Bacteroidota</taxon>
        <taxon>Flavobacteriia</taxon>
        <taxon>Flavobacteriales</taxon>
        <taxon>Flavobacteriaceae</taxon>
        <taxon>Autumnicola</taxon>
    </lineage>
</organism>
<protein>
    <recommendedName>
        <fullName evidence="3">Lipoprotein</fullName>
    </recommendedName>
</protein>
<evidence type="ECO:0000313" key="2">
    <source>
        <dbReference type="Proteomes" id="UP001262582"/>
    </source>
</evidence>
<gene>
    <name evidence="1" type="ORF">RM539_02870</name>
</gene>
<sequence length="230" mass="26932">MFRKFNRKYPTTYSTAMMFTAALFYFILGCTGINAQNEMLIGQISGRDVVRKNFDKEGDFLNKQTFEAGETIKENGYYEIKVVTELFDKNKQSTDKYTTTYRCEPDDANVMIMAFPFSKPKSKETEINTISENFKKLYDLQNLKDIKLEMSFDSGLLNFFGSKSIIKIYDRKLEDGKNTIKSKINIKAYAWGIRIKQLNYTVIEKLNEKGLLTFQEFTEEDKSYFTMNYK</sequence>
<dbReference type="EMBL" id="JAVRHK010000002">
    <property type="protein sequence ID" value="MDT0675522.1"/>
    <property type="molecule type" value="Genomic_DNA"/>
</dbReference>
<keyword evidence="2" id="KW-1185">Reference proteome</keyword>
<name>A0ABU3D1V6_9FLAO</name>
<accession>A0ABU3D1V6</accession>
<evidence type="ECO:0000313" key="1">
    <source>
        <dbReference type="EMBL" id="MDT0675522.1"/>
    </source>
</evidence>
<dbReference type="PROSITE" id="PS51257">
    <property type="entry name" value="PROKAR_LIPOPROTEIN"/>
    <property type="match status" value="1"/>
</dbReference>
<reference evidence="1 2" key="1">
    <citation type="submission" date="2023-09" db="EMBL/GenBank/DDBJ databases">
        <authorList>
            <person name="Rey-Velasco X."/>
        </authorList>
    </citation>
    <scope>NUCLEOTIDE SEQUENCE [LARGE SCALE GENOMIC DNA]</scope>
    <source>
        <strain evidence="1 2">F117</strain>
    </source>
</reference>
<dbReference type="Proteomes" id="UP001262582">
    <property type="component" value="Unassembled WGS sequence"/>
</dbReference>